<dbReference type="Proteomes" id="UP000230709">
    <property type="component" value="Chromosome"/>
</dbReference>
<evidence type="ECO:0000256" key="3">
    <source>
        <dbReference type="ARBA" id="ARBA00022722"/>
    </source>
</evidence>
<dbReference type="Pfam" id="PF01850">
    <property type="entry name" value="PIN"/>
    <property type="match status" value="1"/>
</dbReference>
<dbReference type="InterPro" id="IPR002716">
    <property type="entry name" value="PIN_dom"/>
</dbReference>
<reference evidence="10" key="1">
    <citation type="submission" date="2017-10" db="EMBL/GenBank/DDBJ databases">
        <title>Completed PacBio SMRT sequence of Methylosinus trichosporium OB3b reveals presence of a third large plasmid.</title>
        <authorList>
            <person name="Charles T.C."/>
            <person name="Lynch M.D.J."/>
            <person name="Heil J.R."/>
            <person name="Cheng J."/>
        </authorList>
    </citation>
    <scope>NUCLEOTIDE SEQUENCE [LARGE SCALE GENOMIC DNA]</scope>
    <source>
        <strain evidence="10">OB3b</strain>
    </source>
</reference>
<evidence type="ECO:0000256" key="7">
    <source>
        <dbReference type="ARBA" id="ARBA00038093"/>
    </source>
</evidence>
<keyword evidence="3" id="KW-0540">Nuclease</keyword>
<dbReference type="Gene3D" id="3.40.50.1010">
    <property type="entry name" value="5'-nuclease"/>
    <property type="match status" value="1"/>
</dbReference>
<dbReference type="RefSeq" id="WP_003608998.1">
    <property type="nucleotide sequence ID" value="NZ_ADVE02000001.1"/>
</dbReference>
<evidence type="ECO:0000256" key="2">
    <source>
        <dbReference type="ARBA" id="ARBA00022649"/>
    </source>
</evidence>
<organism evidence="9 10">
    <name type="scientific">Methylosinus trichosporium (strain ATCC 35070 / NCIMB 11131 / UNIQEM 75 / OB3b)</name>
    <dbReference type="NCBI Taxonomy" id="595536"/>
    <lineage>
        <taxon>Bacteria</taxon>
        <taxon>Pseudomonadati</taxon>
        <taxon>Pseudomonadota</taxon>
        <taxon>Alphaproteobacteria</taxon>
        <taxon>Hyphomicrobiales</taxon>
        <taxon>Methylocystaceae</taxon>
        <taxon>Methylosinus</taxon>
    </lineage>
</organism>
<dbReference type="InterPro" id="IPR029060">
    <property type="entry name" value="PIN-like_dom_sf"/>
</dbReference>
<dbReference type="KEGG" id="mtw:CQW49_13390"/>
<evidence type="ECO:0000256" key="5">
    <source>
        <dbReference type="ARBA" id="ARBA00022801"/>
    </source>
</evidence>
<dbReference type="InterPro" id="IPR050556">
    <property type="entry name" value="Type_II_TA_system_RNase"/>
</dbReference>
<evidence type="ECO:0000313" key="9">
    <source>
        <dbReference type="EMBL" id="ATQ68760.1"/>
    </source>
</evidence>
<dbReference type="GO" id="GO:0004518">
    <property type="term" value="F:nuclease activity"/>
    <property type="evidence" value="ECO:0007669"/>
    <property type="project" value="UniProtKB-KW"/>
</dbReference>
<keyword evidence="10" id="KW-1185">Reference proteome</keyword>
<sequence length="134" mass="14661">MIVVDSSALIAILFDEPEGRAFTTILTSEERCVMSAVNVHETACVLRARHGAAALSRLWRLLAVCEIEIASFDEAQMRVAIDAFDRFGKGVHSKARLNLAGCAAYALAVSLNAPLLFKGNDFPETDVQIYMSER</sequence>
<name>A0A2D2D1A8_METT3</name>
<evidence type="ECO:0000259" key="8">
    <source>
        <dbReference type="Pfam" id="PF01850"/>
    </source>
</evidence>
<gene>
    <name evidence="9" type="ORF">CQW49_13390</name>
</gene>
<dbReference type="PANTHER" id="PTHR33653">
    <property type="entry name" value="RIBONUCLEASE VAPC2"/>
    <property type="match status" value="1"/>
</dbReference>
<accession>A0A2D2D1A8</accession>
<keyword evidence="4" id="KW-0479">Metal-binding</keyword>
<dbReference type="PANTHER" id="PTHR33653:SF1">
    <property type="entry name" value="RIBONUCLEASE VAPC2"/>
    <property type="match status" value="1"/>
</dbReference>
<protein>
    <submittedName>
        <fullName evidence="9">PIN domain nuclease</fullName>
    </submittedName>
</protein>
<evidence type="ECO:0000313" key="10">
    <source>
        <dbReference type="Proteomes" id="UP000230709"/>
    </source>
</evidence>
<dbReference type="CDD" id="cd09871">
    <property type="entry name" value="PIN_MtVapC28-VapC30-like"/>
    <property type="match status" value="1"/>
</dbReference>
<evidence type="ECO:0000256" key="6">
    <source>
        <dbReference type="ARBA" id="ARBA00022842"/>
    </source>
</evidence>
<comment type="similarity">
    <text evidence="7">Belongs to the PINc/VapC protein family.</text>
</comment>
<comment type="cofactor">
    <cofactor evidence="1">
        <name>Mg(2+)</name>
        <dbReference type="ChEBI" id="CHEBI:18420"/>
    </cofactor>
</comment>
<feature type="domain" description="PIN" evidence="8">
    <location>
        <begin position="2"/>
        <end position="126"/>
    </location>
</feature>
<keyword evidence="2" id="KW-1277">Toxin-antitoxin system</keyword>
<evidence type="ECO:0000256" key="4">
    <source>
        <dbReference type="ARBA" id="ARBA00022723"/>
    </source>
</evidence>
<dbReference type="EMBL" id="CP023737">
    <property type="protein sequence ID" value="ATQ68760.1"/>
    <property type="molecule type" value="Genomic_DNA"/>
</dbReference>
<dbReference type="GO" id="GO:0046872">
    <property type="term" value="F:metal ion binding"/>
    <property type="evidence" value="ECO:0007669"/>
    <property type="project" value="UniProtKB-KW"/>
</dbReference>
<evidence type="ECO:0000256" key="1">
    <source>
        <dbReference type="ARBA" id="ARBA00001946"/>
    </source>
</evidence>
<dbReference type="SUPFAM" id="SSF88723">
    <property type="entry name" value="PIN domain-like"/>
    <property type="match status" value="1"/>
</dbReference>
<keyword evidence="6" id="KW-0460">Magnesium</keyword>
<dbReference type="AlphaFoldDB" id="A0A2D2D1A8"/>
<proteinExistence type="inferred from homology"/>
<dbReference type="STRING" id="595536.GCA_000178815_02485"/>
<keyword evidence="5" id="KW-0378">Hydrolase</keyword>
<dbReference type="GO" id="GO:0016787">
    <property type="term" value="F:hydrolase activity"/>
    <property type="evidence" value="ECO:0007669"/>
    <property type="project" value="UniProtKB-KW"/>
</dbReference>